<comment type="subcellular location">
    <subcellularLocation>
        <location evidence="1 4">Nucleus</location>
    </subcellularLocation>
</comment>
<dbReference type="Proteomes" id="UP000053201">
    <property type="component" value="Unassembled WGS sequence"/>
</dbReference>
<dbReference type="VEuPathDB" id="FungiDB:SPPG_02109"/>
<dbReference type="InParanoid" id="A0A0L0HQ04"/>
<reference evidence="6 7" key="1">
    <citation type="submission" date="2009-08" db="EMBL/GenBank/DDBJ databases">
        <title>The Genome Sequence of Spizellomyces punctatus strain DAOM BR117.</title>
        <authorList>
            <consortium name="The Broad Institute Genome Sequencing Platform"/>
            <person name="Russ C."/>
            <person name="Cuomo C."/>
            <person name="Shea T."/>
            <person name="Young S.K."/>
            <person name="Zeng Q."/>
            <person name="Koehrsen M."/>
            <person name="Haas B."/>
            <person name="Borodovsky M."/>
            <person name="Guigo R."/>
            <person name="Alvarado L."/>
            <person name="Berlin A."/>
            <person name="Bochicchio J."/>
            <person name="Borenstein D."/>
            <person name="Chapman S."/>
            <person name="Chen Z."/>
            <person name="Engels R."/>
            <person name="Freedman E."/>
            <person name="Gellesch M."/>
            <person name="Goldberg J."/>
            <person name="Griggs A."/>
            <person name="Gujja S."/>
            <person name="Heiman D."/>
            <person name="Hepburn T."/>
            <person name="Howarth C."/>
            <person name="Jen D."/>
            <person name="Larson L."/>
            <person name="Lewis B."/>
            <person name="Mehta T."/>
            <person name="Park D."/>
            <person name="Pearson M."/>
            <person name="Roberts A."/>
            <person name="Saif S."/>
            <person name="Shenoy N."/>
            <person name="Sisk P."/>
            <person name="Stolte C."/>
            <person name="Sykes S."/>
            <person name="Thomson T."/>
            <person name="Walk T."/>
            <person name="White J."/>
            <person name="Yandava C."/>
            <person name="Burger G."/>
            <person name="Gray M.W."/>
            <person name="Holland P.W.H."/>
            <person name="King N."/>
            <person name="Lang F.B.F."/>
            <person name="Roger A.J."/>
            <person name="Ruiz-Trillo I."/>
            <person name="Lander E."/>
            <person name="Nusbaum C."/>
        </authorList>
    </citation>
    <scope>NUCLEOTIDE SEQUENCE [LARGE SCALE GENOMIC DNA]</scope>
    <source>
        <strain evidence="6 7">DAOM BR117</strain>
    </source>
</reference>
<dbReference type="GeneID" id="27685726"/>
<dbReference type="RefSeq" id="XP_016611079.1">
    <property type="nucleotide sequence ID" value="XM_016750411.1"/>
</dbReference>
<feature type="region of interest" description="Disordered" evidence="5">
    <location>
        <begin position="153"/>
        <end position="181"/>
    </location>
</feature>
<evidence type="ECO:0000256" key="4">
    <source>
        <dbReference type="PIRNR" id="PIRNR000777"/>
    </source>
</evidence>
<dbReference type="Pfam" id="PF11705">
    <property type="entry name" value="RNA_pol_3_Rpc31"/>
    <property type="match status" value="1"/>
</dbReference>
<evidence type="ECO:0000256" key="3">
    <source>
        <dbReference type="ARBA" id="ARBA00023242"/>
    </source>
</evidence>
<dbReference type="GO" id="GO:0005666">
    <property type="term" value="C:RNA polymerase III complex"/>
    <property type="evidence" value="ECO:0007669"/>
    <property type="project" value="UniProtKB-UniRule"/>
</dbReference>
<feature type="compositionally biased region" description="Acidic residues" evidence="5">
    <location>
        <begin position="162"/>
        <end position="181"/>
    </location>
</feature>
<dbReference type="InterPro" id="IPR024661">
    <property type="entry name" value="RNA_pol_III_Rpc31"/>
</dbReference>
<evidence type="ECO:0000256" key="2">
    <source>
        <dbReference type="ARBA" id="ARBA00008352"/>
    </source>
</evidence>
<dbReference type="FunCoup" id="A0A0L0HQ04">
    <property type="interactions" value="23"/>
</dbReference>
<comment type="function">
    <text evidence="4">DNA-dependent RNA polymerase catalyzes the transcription of DNA into RNA using the four ribonucleoside triphosphates as substrates. Specific peripheric component of RNA polymerase III which synthesizes small RNAs, such as 5S rRNA and tRNAs.</text>
</comment>
<evidence type="ECO:0000313" key="6">
    <source>
        <dbReference type="EMBL" id="KND03040.1"/>
    </source>
</evidence>
<dbReference type="OrthoDB" id="5377312at2759"/>
<comment type="subunit">
    <text evidence="4">Component of the RNA polymerase III (Pol III) complex.</text>
</comment>
<keyword evidence="7" id="KW-1185">Reference proteome</keyword>
<name>A0A0L0HQ04_SPIPD</name>
<evidence type="ECO:0000256" key="5">
    <source>
        <dbReference type="SAM" id="MobiDB-lite"/>
    </source>
</evidence>
<organism evidence="6 7">
    <name type="scientific">Spizellomyces punctatus (strain DAOM BR117)</name>
    <dbReference type="NCBI Taxonomy" id="645134"/>
    <lineage>
        <taxon>Eukaryota</taxon>
        <taxon>Fungi</taxon>
        <taxon>Fungi incertae sedis</taxon>
        <taxon>Chytridiomycota</taxon>
        <taxon>Chytridiomycota incertae sedis</taxon>
        <taxon>Chytridiomycetes</taxon>
        <taxon>Spizellomycetales</taxon>
        <taxon>Spizellomycetaceae</taxon>
        <taxon>Spizellomyces</taxon>
    </lineage>
</organism>
<sequence length="208" mass="23343">MSGRGGGGGGWRGGRGGGSGGGFGRGRGPDLGEDVEVTYKETPLFPDYKPHPFKQMTLPEQYMVDEWKVFLDSLRELPYYLDVPPPKPDIERYSDRFRKRTKEANKSLTGVPTDLAFFPEELHGVKDPSKSKTSAKLVKKDIDLKALDALEKEEASAKGNADVDDDDEALPEEEYDEEMYEEENDYLVDHYDEDVDVFGGDASDREDY</sequence>
<comment type="similarity">
    <text evidence="2 4">Belongs to the eukaryotic RPC7 RNA polymerase subunit family.</text>
</comment>
<keyword evidence="3 4" id="KW-0539">Nucleus</keyword>
<dbReference type="EMBL" id="KQ257452">
    <property type="protein sequence ID" value="KND03040.1"/>
    <property type="molecule type" value="Genomic_DNA"/>
</dbReference>
<proteinExistence type="inferred from homology"/>
<dbReference type="PANTHER" id="PTHR15367:SF2">
    <property type="entry name" value="DNA-DIRECTED RNA POLYMERASE III SUBUNIT"/>
    <property type="match status" value="1"/>
</dbReference>
<dbReference type="OMA" id="KDLHAPF"/>
<dbReference type="GO" id="GO:0006383">
    <property type="term" value="P:transcription by RNA polymerase III"/>
    <property type="evidence" value="ECO:0007669"/>
    <property type="project" value="UniProtKB-UniRule"/>
</dbReference>
<accession>A0A0L0HQ04</accession>
<gene>
    <name evidence="6" type="ORF">SPPG_02109</name>
</gene>
<feature type="region of interest" description="Disordered" evidence="5">
    <location>
        <begin position="1"/>
        <end position="35"/>
    </location>
</feature>
<evidence type="ECO:0000256" key="1">
    <source>
        <dbReference type="ARBA" id="ARBA00004123"/>
    </source>
</evidence>
<evidence type="ECO:0000313" key="7">
    <source>
        <dbReference type="Proteomes" id="UP000053201"/>
    </source>
</evidence>
<dbReference type="AlphaFoldDB" id="A0A0L0HQ04"/>
<feature type="compositionally biased region" description="Gly residues" evidence="5">
    <location>
        <begin position="1"/>
        <end position="26"/>
    </location>
</feature>
<dbReference type="PIRSF" id="PIRSF000777">
    <property type="entry name" value="RNA_polIII_C31"/>
    <property type="match status" value="1"/>
</dbReference>
<dbReference type="PANTHER" id="PTHR15367">
    <property type="entry name" value="DNA-DIRECTED RNA POLYMERASE III"/>
    <property type="match status" value="1"/>
</dbReference>
<protein>
    <recommendedName>
        <fullName evidence="4">DNA-directed RNA polymerase III subunit</fullName>
    </recommendedName>
</protein>
<dbReference type="STRING" id="645134.A0A0L0HQ04"/>